<proteinExistence type="predicted"/>
<dbReference type="InterPro" id="IPR006311">
    <property type="entry name" value="TAT_signal"/>
</dbReference>
<reference evidence="3" key="1">
    <citation type="journal article" date="2019" name="Int. J. Syst. Evol. Microbiol.">
        <title>The Global Catalogue of Microorganisms (GCM) 10K type strain sequencing project: providing services to taxonomists for standard genome sequencing and annotation.</title>
        <authorList>
            <consortium name="The Broad Institute Genomics Platform"/>
            <consortium name="The Broad Institute Genome Sequencing Center for Infectious Disease"/>
            <person name="Wu L."/>
            <person name="Ma J."/>
        </authorList>
    </citation>
    <scope>NUCLEOTIDE SEQUENCE [LARGE SCALE GENOMIC DNA]</scope>
    <source>
        <strain evidence="3">CGMCC 4.1648</strain>
    </source>
</reference>
<evidence type="ECO:0000256" key="1">
    <source>
        <dbReference type="SAM" id="SignalP"/>
    </source>
</evidence>
<sequence>MTTERIGRRRARSATLAVAACGLLAMGAAPAAAADQPTRQELTADCASGLGKCTFNEPVLGKAYLGQFRQVSDSLYNCSTSDATQTMSWSDSVGSTDSVGVSVTAGGKIAGVVDLSVTATYGHTWSSDHTESSSLNMTVKPGEVGWVSRAQVMQQVTGTWQTHYDSPKWGHYYWFWKDTITGPAKNGTDGRSNAVVVKTRKMTADERRSCGSDDHQGRAFVERR</sequence>
<feature type="chain" id="PRO_5045298677" evidence="1">
    <location>
        <begin position="34"/>
        <end position="224"/>
    </location>
</feature>
<protein>
    <submittedName>
        <fullName evidence="2">Uncharacterized protein</fullName>
    </submittedName>
</protein>
<dbReference type="RefSeq" id="WP_345690537.1">
    <property type="nucleotide sequence ID" value="NZ_BAABIT010000001.1"/>
</dbReference>
<evidence type="ECO:0000313" key="3">
    <source>
        <dbReference type="Proteomes" id="UP001595829"/>
    </source>
</evidence>
<keyword evidence="3" id="KW-1185">Reference proteome</keyword>
<feature type="signal peptide" evidence="1">
    <location>
        <begin position="1"/>
        <end position="33"/>
    </location>
</feature>
<organism evidence="2 3">
    <name type="scientific">Streptomyces coeruleoprunus</name>
    <dbReference type="NCBI Taxonomy" id="285563"/>
    <lineage>
        <taxon>Bacteria</taxon>
        <taxon>Bacillati</taxon>
        <taxon>Actinomycetota</taxon>
        <taxon>Actinomycetes</taxon>
        <taxon>Kitasatosporales</taxon>
        <taxon>Streptomycetaceae</taxon>
        <taxon>Streptomyces</taxon>
    </lineage>
</organism>
<dbReference type="PROSITE" id="PS51318">
    <property type="entry name" value="TAT"/>
    <property type="match status" value="1"/>
</dbReference>
<gene>
    <name evidence="2" type="ORF">ACFPM3_11675</name>
</gene>
<evidence type="ECO:0000313" key="2">
    <source>
        <dbReference type="EMBL" id="MFC5022789.1"/>
    </source>
</evidence>
<dbReference type="Proteomes" id="UP001595829">
    <property type="component" value="Unassembled WGS sequence"/>
</dbReference>
<accession>A0ABV9XBF6</accession>
<name>A0ABV9XBF6_9ACTN</name>
<dbReference type="EMBL" id="JBHSJD010000007">
    <property type="protein sequence ID" value="MFC5022789.1"/>
    <property type="molecule type" value="Genomic_DNA"/>
</dbReference>
<keyword evidence="1" id="KW-0732">Signal</keyword>
<comment type="caution">
    <text evidence="2">The sequence shown here is derived from an EMBL/GenBank/DDBJ whole genome shotgun (WGS) entry which is preliminary data.</text>
</comment>